<evidence type="ECO:0000313" key="5">
    <source>
        <dbReference type="Proteomes" id="UP001056455"/>
    </source>
</evidence>
<gene>
    <name evidence="4" type="ORF">NF556_19580</name>
</gene>
<dbReference type="PROSITE" id="PS51186">
    <property type="entry name" value="GNAT"/>
    <property type="match status" value="1"/>
</dbReference>
<keyword evidence="1 4" id="KW-0808">Transferase</keyword>
<accession>A0ABY4YT32</accession>
<proteinExistence type="predicted"/>
<evidence type="ECO:0000256" key="2">
    <source>
        <dbReference type="ARBA" id="ARBA00023315"/>
    </source>
</evidence>
<evidence type="ECO:0000256" key="1">
    <source>
        <dbReference type="ARBA" id="ARBA00022679"/>
    </source>
</evidence>
<evidence type="ECO:0000259" key="3">
    <source>
        <dbReference type="PROSITE" id="PS51186"/>
    </source>
</evidence>
<dbReference type="InterPro" id="IPR016181">
    <property type="entry name" value="Acyl_CoA_acyltransferase"/>
</dbReference>
<keyword evidence="2 4" id="KW-0012">Acyltransferase</keyword>
<keyword evidence="5" id="KW-1185">Reference proteome</keyword>
<dbReference type="Proteomes" id="UP001056455">
    <property type="component" value="Chromosome"/>
</dbReference>
<feature type="domain" description="N-acetyltransferase" evidence="3">
    <location>
        <begin position="1"/>
        <end position="146"/>
    </location>
</feature>
<dbReference type="InterPro" id="IPR050832">
    <property type="entry name" value="Bact_Acetyltransf"/>
</dbReference>
<reference evidence="4" key="1">
    <citation type="submission" date="2022-06" db="EMBL/GenBank/DDBJ databases">
        <title>Ornithinimicrobium HY1793.</title>
        <authorList>
            <person name="Huang Y."/>
        </authorList>
    </citation>
    <scope>NUCLEOTIDE SEQUENCE</scope>
    <source>
        <strain evidence="4">HY1793</strain>
    </source>
</reference>
<dbReference type="GO" id="GO:0016746">
    <property type="term" value="F:acyltransferase activity"/>
    <property type="evidence" value="ECO:0007669"/>
    <property type="project" value="UniProtKB-KW"/>
</dbReference>
<organism evidence="4 5">
    <name type="scientific">Ornithinimicrobium faecis</name>
    <dbReference type="NCBI Taxonomy" id="2934158"/>
    <lineage>
        <taxon>Bacteria</taxon>
        <taxon>Bacillati</taxon>
        <taxon>Actinomycetota</taxon>
        <taxon>Actinomycetes</taxon>
        <taxon>Micrococcales</taxon>
        <taxon>Ornithinimicrobiaceae</taxon>
        <taxon>Ornithinimicrobium</taxon>
    </lineage>
</organism>
<dbReference type="NCBIfam" id="NF002959">
    <property type="entry name" value="PRK03624.1"/>
    <property type="match status" value="1"/>
</dbReference>
<evidence type="ECO:0000313" key="4">
    <source>
        <dbReference type="EMBL" id="USQ79761.1"/>
    </source>
</evidence>
<dbReference type="SUPFAM" id="SSF55729">
    <property type="entry name" value="Acyl-CoA N-acyltransferases (Nat)"/>
    <property type="match status" value="1"/>
</dbReference>
<protein>
    <submittedName>
        <fullName evidence="4">GNAT family acetyltransferase</fullName>
        <ecNumber evidence="4">2.3.1.-</ecNumber>
    </submittedName>
</protein>
<dbReference type="EC" id="2.3.1.-" evidence="4"/>
<dbReference type="InterPro" id="IPR000182">
    <property type="entry name" value="GNAT_dom"/>
</dbReference>
<dbReference type="EMBL" id="CP099489">
    <property type="protein sequence ID" value="USQ79761.1"/>
    <property type="molecule type" value="Genomic_DNA"/>
</dbReference>
<dbReference type="PANTHER" id="PTHR43877">
    <property type="entry name" value="AMINOALKYLPHOSPHONATE N-ACETYLTRANSFERASE-RELATED-RELATED"/>
    <property type="match status" value="1"/>
</dbReference>
<dbReference type="Pfam" id="PF00583">
    <property type="entry name" value="Acetyltransf_1"/>
    <property type="match status" value="1"/>
</dbReference>
<dbReference type="CDD" id="cd04301">
    <property type="entry name" value="NAT_SF"/>
    <property type="match status" value="1"/>
</dbReference>
<dbReference type="Gene3D" id="3.40.630.30">
    <property type="match status" value="1"/>
</dbReference>
<sequence length="149" mass="16319">MEIRDLAPHEAGRAVALWTQCGLTRPWNDPHADLARALESPTSTVLAAVEDQDLVGTAMVGHDGHRGWVYYLAVAPGQRRSGVGRHLMGASEAWLRDQGAPKIQLMVRQGNDAVLEFYAALGYTDQETVTLGRFLDPELEERRRVGTGG</sequence>
<dbReference type="RefSeq" id="WP_252592865.1">
    <property type="nucleotide sequence ID" value="NZ_CP099489.1"/>
</dbReference>
<dbReference type="PANTHER" id="PTHR43877:SF2">
    <property type="entry name" value="AMINOALKYLPHOSPHONATE N-ACETYLTRANSFERASE-RELATED"/>
    <property type="match status" value="1"/>
</dbReference>
<name>A0ABY4YT32_9MICO</name>